<dbReference type="Pfam" id="PF00497">
    <property type="entry name" value="SBP_bac_3"/>
    <property type="match status" value="1"/>
</dbReference>
<reference evidence="2 3" key="1">
    <citation type="journal article" date="2013" name="Genome Announc.">
        <title>First draft genome sequence from a member of the genus agrococcus, isolated from modern microbialites.</title>
        <authorList>
            <person name="White R.A.III."/>
            <person name="Grassa C.J."/>
            <person name="Suttle C.A."/>
        </authorList>
    </citation>
    <scope>NUCLEOTIDE SEQUENCE [LARGE SCALE GENOMIC DNA]</scope>
    <source>
        <strain evidence="2 3">RW1</strain>
    </source>
</reference>
<evidence type="ECO:0000313" key="2">
    <source>
        <dbReference type="EMBL" id="ERG64426.1"/>
    </source>
</evidence>
<name>U1MR69_9MICO</name>
<dbReference type="Proteomes" id="UP000016462">
    <property type="component" value="Unassembled WGS sequence"/>
</dbReference>
<dbReference type="Gene3D" id="3.40.190.10">
    <property type="entry name" value="Periplasmic binding protein-like II"/>
    <property type="match status" value="1"/>
</dbReference>
<dbReference type="SUPFAM" id="SSF53850">
    <property type="entry name" value="Periplasmic binding protein-like II"/>
    <property type="match status" value="1"/>
</dbReference>
<comment type="caution">
    <text evidence="2">The sequence shown here is derived from an EMBL/GenBank/DDBJ whole genome shotgun (WGS) entry which is preliminary data.</text>
</comment>
<dbReference type="InterPro" id="IPR001638">
    <property type="entry name" value="Solute-binding_3/MltF_N"/>
</dbReference>
<sequence length="154" mass="16492">MALASAAVAAVALTGCGMQFPNDPEGTLERVRGDVLRVGATEHRPYVELDGVDEPTGSEPALVEEFAERLDADIAWTMGSEAELLDALEQGELDLVIGGFLHDTPWAEHGATTRPYVEAQTADGSTEQHVMIVPMGENAFLVELETFLHEETGA</sequence>
<keyword evidence="3" id="KW-1185">Reference proteome</keyword>
<proteinExistence type="predicted"/>
<evidence type="ECO:0000259" key="1">
    <source>
        <dbReference type="Pfam" id="PF00497"/>
    </source>
</evidence>
<evidence type="ECO:0000313" key="3">
    <source>
        <dbReference type="Proteomes" id="UP000016462"/>
    </source>
</evidence>
<protein>
    <recommendedName>
        <fullName evidence="1">Solute-binding protein family 3/N-terminal domain-containing protein</fullName>
    </recommendedName>
</protein>
<feature type="domain" description="Solute-binding protein family 3/N-terminal" evidence="1">
    <location>
        <begin position="36"/>
        <end position="148"/>
    </location>
</feature>
<accession>U1MR69</accession>
<dbReference type="EMBL" id="ASHR01000021">
    <property type="protein sequence ID" value="ERG64426.1"/>
    <property type="molecule type" value="Genomic_DNA"/>
</dbReference>
<dbReference type="AlphaFoldDB" id="U1MR69"/>
<organism evidence="2 3">
    <name type="scientific">Agrococcus pavilionensis RW1</name>
    <dbReference type="NCBI Taxonomy" id="1330458"/>
    <lineage>
        <taxon>Bacteria</taxon>
        <taxon>Bacillati</taxon>
        <taxon>Actinomycetota</taxon>
        <taxon>Actinomycetes</taxon>
        <taxon>Micrococcales</taxon>
        <taxon>Microbacteriaceae</taxon>
        <taxon>Agrococcus</taxon>
    </lineage>
</organism>
<gene>
    <name evidence="2" type="ORF">L332_08185</name>
</gene>